<protein>
    <submittedName>
        <fullName evidence="1">Uncharacterized protein</fullName>
    </submittedName>
</protein>
<proteinExistence type="predicted"/>
<gene>
    <name evidence="1" type="ORF">EV421DRAFT_280449</name>
</gene>
<sequence>MEDSSVADNDNVLTASQQVPPADAPIDRIAELESMVHELRAFVAGENRHVILNGYLTLYCKNEEIEDAVYAIGIVFDLKYRGTREGLCVKFALRLDTPAIVDDDKLRGIICGDLLNTPTRAMAKKLRLWILDPSSSTSVRVSNVKKVQGLARLFRLTLWQPEGATTVMSGKFRVGQVTDDRRLELILKPEMREGLRKLSPGAKSVLLENEES</sequence>
<dbReference type="AlphaFoldDB" id="A0AA39ME72"/>
<evidence type="ECO:0000313" key="1">
    <source>
        <dbReference type="EMBL" id="KAK0430474.1"/>
    </source>
</evidence>
<evidence type="ECO:0000313" key="2">
    <source>
        <dbReference type="Proteomes" id="UP001175226"/>
    </source>
</evidence>
<organism evidence="1 2">
    <name type="scientific">Armillaria borealis</name>
    <dbReference type="NCBI Taxonomy" id="47425"/>
    <lineage>
        <taxon>Eukaryota</taxon>
        <taxon>Fungi</taxon>
        <taxon>Dikarya</taxon>
        <taxon>Basidiomycota</taxon>
        <taxon>Agaricomycotina</taxon>
        <taxon>Agaricomycetes</taxon>
        <taxon>Agaricomycetidae</taxon>
        <taxon>Agaricales</taxon>
        <taxon>Marasmiineae</taxon>
        <taxon>Physalacriaceae</taxon>
        <taxon>Armillaria</taxon>
    </lineage>
</organism>
<name>A0AA39ME72_9AGAR</name>
<dbReference type="Proteomes" id="UP001175226">
    <property type="component" value="Unassembled WGS sequence"/>
</dbReference>
<accession>A0AA39ME72</accession>
<comment type="caution">
    <text evidence="1">The sequence shown here is derived from an EMBL/GenBank/DDBJ whole genome shotgun (WGS) entry which is preliminary data.</text>
</comment>
<keyword evidence="2" id="KW-1185">Reference proteome</keyword>
<dbReference type="EMBL" id="JAUEPT010000147">
    <property type="protein sequence ID" value="KAK0430474.1"/>
    <property type="molecule type" value="Genomic_DNA"/>
</dbReference>
<reference evidence="1" key="1">
    <citation type="submission" date="2023-06" db="EMBL/GenBank/DDBJ databases">
        <authorList>
            <consortium name="Lawrence Berkeley National Laboratory"/>
            <person name="Ahrendt S."/>
            <person name="Sahu N."/>
            <person name="Indic B."/>
            <person name="Wong-Bajracharya J."/>
            <person name="Merenyi Z."/>
            <person name="Ke H.-M."/>
            <person name="Monk M."/>
            <person name="Kocsube S."/>
            <person name="Drula E."/>
            <person name="Lipzen A."/>
            <person name="Balint B."/>
            <person name="Henrissat B."/>
            <person name="Andreopoulos B."/>
            <person name="Martin F.M."/>
            <person name="Harder C.B."/>
            <person name="Rigling D."/>
            <person name="Ford K.L."/>
            <person name="Foster G.D."/>
            <person name="Pangilinan J."/>
            <person name="Papanicolaou A."/>
            <person name="Barry K."/>
            <person name="LaButti K."/>
            <person name="Viragh M."/>
            <person name="Koriabine M."/>
            <person name="Yan M."/>
            <person name="Riley R."/>
            <person name="Champramary S."/>
            <person name="Plett K.L."/>
            <person name="Tsai I.J."/>
            <person name="Slot J."/>
            <person name="Sipos G."/>
            <person name="Plett J."/>
            <person name="Nagy L.G."/>
            <person name="Grigoriev I.V."/>
        </authorList>
    </citation>
    <scope>NUCLEOTIDE SEQUENCE</scope>
    <source>
        <strain evidence="1">FPL87.14</strain>
    </source>
</reference>